<dbReference type="EMBL" id="CAJVPU010022449">
    <property type="protein sequence ID" value="CAG8685690.1"/>
    <property type="molecule type" value="Genomic_DNA"/>
</dbReference>
<proteinExistence type="predicted"/>
<name>A0ACA9P0J0_9GLOM</name>
<organism evidence="1 2">
    <name type="scientific">Dentiscutata heterogama</name>
    <dbReference type="NCBI Taxonomy" id="1316150"/>
    <lineage>
        <taxon>Eukaryota</taxon>
        <taxon>Fungi</taxon>
        <taxon>Fungi incertae sedis</taxon>
        <taxon>Mucoromycota</taxon>
        <taxon>Glomeromycotina</taxon>
        <taxon>Glomeromycetes</taxon>
        <taxon>Diversisporales</taxon>
        <taxon>Gigasporaceae</taxon>
        <taxon>Dentiscutata</taxon>
    </lineage>
</organism>
<evidence type="ECO:0000313" key="2">
    <source>
        <dbReference type="Proteomes" id="UP000789702"/>
    </source>
</evidence>
<reference evidence="1" key="1">
    <citation type="submission" date="2021-06" db="EMBL/GenBank/DDBJ databases">
        <authorList>
            <person name="Kallberg Y."/>
            <person name="Tangrot J."/>
            <person name="Rosling A."/>
        </authorList>
    </citation>
    <scope>NUCLEOTIDE SEQUENCE</scope>
    <source>
        <strain evidence="1">IL203A</strain>
    </source>
</reference>
<feature type="non-terminal residue" evidence="1">
    <location>
        <position position="1"/>
    </location>
</feature>
<sequence>KACKRLTSINKPCPISVANSISFCRPFALLRSRLESFGPAAAGVAVVSASKAAFLEALRNSLKKPRLADVAAVCYVDICKASTYIAKNEASALRPFTNDQQIDQKLMTECLTALFRLNKETLENLIPVCLAETAPTTFKLVLVKSCYAIASEENRFPWNPHLSSVYSILAVPLRKLFHQYIASRDRNNDPRRRRLPRERADELNEKMEIILNILKLYKSDPMLALVYSDPNENPEEIRLVIHGMTLCVNDYNSAIRTTAAETLLELHNMELIEQWGPKDRKMRNFWTISSQVMLVISRQILDFKERDEGTKYLLELLLQLFNRRNEFLKAHKDETNVGINAPERLGCNVALEIALLVLLCSADTDICQMAVNCFRHLCIEAQLTTELASDEVDVQSAPPSELPIVENMN</sequence>
<dbReference type="Proteomes" id="UP000789702">
    <property type="component" value="Unassembled WGS sequence"/>
</dbReference>
<protein>
    <submittedName>
        <fullName evidence="1">17047_t:CDS:1</fullName>
    </submittedName>
</protein>
<evidence type="ECO:0000313" key="1">
    <source>
        <dbReference type="EMBL" id="CAG8685690.1"/>
    </source>
</evidence>
<comment type="caution">
    <text evidence="1">The sequence shown here is derived from an EMBL/GenBank/DDBJ whole genome shotgun (WGS) entry which is preliminary data.</text>
</comment>
<keyword evidence="2" id="KW-1185">Reference proteome</keyword>
<accession>A0ACA9P0J0</accession>
<feature type="non-terminal residue" evidence="1">
    <location>
        <position position="409"/>
    </location>
</feature>
<gene>
    <name evidence="1" type="ORF">DHETER_LOCUS10898</name>
</gene>